<keyword evidence="1" id="KW-1133">Transmembrane helix</keyword>
<feature type="transmembrane region" description="Helical" evidence="1">
    <location>
        <begin position="256"/>
        <end position="275"/>
    </location>
</feature>
<feature type="transmembrane region" description="Helical" evidence="1">
    <location>
        <begin position="82"/>
        <end position="106"/>
    </location>
</feature>
<feature type="transmembrane region" description="Helical" evidence="1">
    <location>
        <begin position="516"/>
        <end position="534"/>
    </location>
</feature>
<dbReference type="RefSeq" id="WP_024038350.1">
    <property type="nucleotide sequence ID" value="NZ_CACRUE010000033.1"/>
</dbReference>
<feature type="transmembrane region" description="Helical" evidence="1">
    <location>
        <begin position="339"/>
        <end position="358"/>
    </location>
</feature>
<evidence type="ECO:0000313" key="2">
    <source>
        <dbReference type="EMBL" id="VYU38011.1"/>
    </source>
</evidence>
<keyword evidence="1" id="KW-0472">Membrane</keyword>
<name>A0A6N3EH24_9FIRM</name>
<feature type="transmembrane region" description="Helical" evidence="1">
    <location>
        <begin position="194"/>
        <end position="213"/>
    </location>
</feature>
<organism evidence="2">
    <name type="scientific">Intestinibacter bartlettii</name>
    <dbReference type="NCBI Taxonomy" id="261299"/>
    <lineage>
        <taxon>Bacteria</taxon>
        <taxon>Bacillati</taxon>
        <taxon>Bacillota</taxon>
        <taxon>Clostridia</taxon>
        <taxon>Peptostreptococcales</taxon>
        <taxon>Peptostreptococcaceae</taxon>
        <taxon>Intestinibacter</taxon>
    </lineage>
</organism>
<feature type="transmembrane region" description="Helical" evidence="1">
    <location>
        <begin position="51"/>
        <end position="70"/>
    </location>
</feature>
<feature type="transmembrane region" description="Helical" evidence="1">
    <location>
        <begin position="422"/>
        <end position="443"/>
    </location>
</feature>
<keyword evidence="1" id="KW-0812">Transmembrane</keyword>
<gene>
    <name evidence="2" type="ORF">IBLFYP30_02522</name>
</gene>
<accession>A0A6N3EH24</accession>
<dbReference type="EMBL" id="CACRUE010000033">
    <property type="protein sequence ID" value="VYU38011.1"/>
    <property type="molecule type" value="Genomic_DNA"/>
</dbReference>
<feature type="transmembrane region" description="Helical" evidence="1">
    <location>
        <begin position="489"/>
        <end position="510"/>
    </location>
</feature>
<evidence type="ECO:0000256" key="1">
    <source>
        <dbReference type="SAM" id="Phobius"/>
    </source>
</evidence>
<feature type="transmembrane region" description="Helical" evidence="1">
    <location>
        <begin position="449"/>
        <end position="468"/>
    </location>
</feature>
<proteinExistence type="predicted"/>
<feature type="transmembrane region" description="Helical" evidence="1">
    <location>
        <begin position="233"/>
        <end position="250"/>
    </location>
</feature>
<feature type="transmembrane region" description="Helical" evidence="1">
    <location>
        <begin position="156"/>
        <end position="182"/>
    </location>
</feature>
<sequence length="540" mass="62570">MEDFFSLKILDLFRSLFEAFGVEYEKMRLIVSMKLTLDKRKNNSSENKNSLMQSVILYLVIGLVASRTIVMPIDIMTKMTVLFALIFVMLLTCFITDFSSVILDTYDRHIIGITDVKDITLNMAKIVHIIIYISIISLSISAFSILMILMAYNIGFCLLFILCMILMDFLLIMMTSVIYYLLIKIFKGEKLKDVLNLFQIFMILVFSIMYYFITSSLSDIQINYTFSINAYDLFIPFMWFASLFCVIFYGKIQTLYIIMAILGIIVPILSILIYIKLTPAFERNLDKLEQVSYNEKDSKSKKSFVSKLANKICKNNEEKSFFEFIYTNLSRDREFKTRVYPTLASGIIMPLVLLFVTYDRSMSIMEYLKSLSTTNNFLNIYLAVILLQNCILLLKYSKEYEASFIYDVLPISKKKNIYSAEFKVIIIKLFVPVFIIIGIPYLILFKAKFIVHLLIAFISTIFISMGTFRVNDKSLPFSEDYAVTANTSNFLNIIKSIVFVGVAVLLHYLIILKAPYIFSVAYLILLILIMKIIWNKVFDI</sequence>
<dbReference type="AlphaFoldDB" id="A0A6N3EH24"/>
<protein>
    <submittedName>
        <fullName evidence="2">Uncharacterized protein</fullName>
    </submittedName>
</protein>
<feature type="transmembrane region" description="Helical" evidence="1">
    <location>
        <begin position="126"/>
        <end position="149"/>
    </location>
</feature>
<reference evidence="2" key="1">
    <citation type="submission" date="2019-11" db="EMBL/GenBank/DDBJ databases">
        <authorList>
            <person name="Feng L."/>
        </authorList>
    </citation>
    <scope>NUCLEOTIDE SEQUENCE</scope>
    <source>
        <strain evidence="2">IbartlettiiLFYP30</strain>
    </source>
</reference>